<dbReference type="CDD" id="cd04697">
    <property type="entry name" value="NUDIX_Hydrolase"/>
    <property type="match status" value="1"/>
</dbReference>
<keyword evidence="8" id="KW-0413">Isomerase</keyword>
<gene>
    <name evidence="8" type="ORF">F4556_006114</name>
</gene>
<keyword evidence="4" id="KW-0378">Hydrolase</keyword>
<name>A0A7W7WLA7_9ACTN</name>
<dbReference type="EMBL" id="JACHJR010000001">
    <property type="protein sequence ID" value="MBB4950579.1"/>
    <property type="molecule type" value="Genomic_DNA"/>
</dbReference>
<dbReference type="RefSeq" id="WP_184921851.1">
    <property type="nucleotide sequence ID" value="NZ_JACHJR010000001.1"/>
</dbReference>
<dbReference type="InterPro" id="IPR015797">
    <property type="entry name" value="NUDIX_hydrolase-like_dom_sf"/>
</dbReference>
<keyword evidence="9" id="KW-1185">Reference proteome</keyword>
<evidence type="ECO:0000256" key="2">
    <source>
        <dbReference type="ARBA" id="ARBA00005582"/>
    </source>
</evidence>
<dbReference type="AlphaFoldDB" id="A0A7W7WLA7"/>
<feature type="domain" description="Nudix hydrolase" evidence="7">
    <location>
        <begin position="32"/>
        <end position="160"/>
    </location>
</feature>
<keyword evidence="5 6" id="KW-0460">Magnesium</keyword>
<dbReference type="PANTHER" id="PTHR10885:SF0">
    <property type="entry name" value="ISOPENTENYL-DIPHOSPHATE DELTA-ISOMERASE"/>
    <property type="match status" value="1"/>
</dbReference>
<accession>A0A7W7WLA7</accession>
<evidence type="ECO:0000256" key="1">
    <source>
        <dbReference type="ARBA" id="ARBA00001946"/>
    </source>
</evidence>
<dbReference type="InterPro" id="IPR024195">
    <property type="entry name" value="NUDIX_hydrolase_YfcD_pred"/>
</dbReference>
<comment type="similarity">
    <text evidence="2">Belongs to the Nudix hydrolase family.</text>
</comment>
<evidence type="ECO:0000256" key="3">
    <source>
        <dbReference type="ARBA" id="ARBA00022723"/>
    </source>
</evidence>
<dbReference type="InterPro" id="IPR000086">
    <property type="entry name" value="NUDIX_hydrolase_dom"/>
</dbReference>
<protein>
    <submittedName>
        <fullName evidence="8">Isopentenyldiphosphate isomerase</fullName>
    </submittedName>
</protein>
<dbReference type="PROSITE" id="PS00893">
    <property type="entry name" value="NUDIX_BOX"/>
    <property type="match status" value="1"/>
</dbReference>
<dbReference type="SUPFAM" id="SSF55811">
    <property type="entry name" value="Nudix"/>
    <property type="match status" value="1"/>
</dbReference>
<proteinExistence type="inferred from homology"/>
<reference evidence="8 9" key="1">
    <citation type="submission" date="2020-08" db="EMBL/GenBank/DDBJ databases">
        <title>Sequencing the genomes of 1000 actinobacteria strains.</title>
        <authorList>
            <person name="Klenk H.-P."/>
        </authorList>
    </citation>
    <scope>NUCLEOTIDE SEQUENCE [LARGE SCALE GENOMIC DNA]</scope>
    <source>
        <strain evidence="8 9">DSM 44786</strain>
    </source>
</reference>
<dbReference type="InterPro" id="IPR020084">
    <property type="entry name" value="NUDIX_hydrolase_CS"/>
</dbReference>
<dbReference type="Proteomes" id="UP000573327">
    <property type="component" value="Unassembled WGS sequence"/>
</dbReference>
<comment type="cofactor">
    <cofactor evidence="1">
        <name>Mg(2+)</name>
        <dbReference type="ChEBI" id="CHEBI:18420"/>
    </cofactor>
</comment>
<feature type="binding site" evidence="6">
    <location>
        <position position="89"/>
    </location>
    <ligand>
        <name>Mg(2+)</name>
        <dbReference type="ChEBI" id="CHEBI:18420"/>
    </ligand>
</feature>
<evidence type="ECO:0000313" key="9">
    <source>
        <dbReference type="Proteomes" id="UP000573327"/>
    </source>
</evidence>
<dbReference type="GO" id="GO:0046872">
    <property type="term" value="F:metal ion binding"/>
    <property type="evidence" value="ECO:0007669"/>
    <property type="project" value="UniProtKB-KW"/>
</dbReference>
<dbReference type="GO" id="GO:0016817">
    <property type="term" value="F:hydrolase activity, acting on acid anhydrides"/>
    <property type="evidence" value="ECO:0007669"/>
    <property type="project" value="InterPro"/>
</dbReference>
<dbReference type="Pfam" id="PF00293">
    <property type="entry name" value="NUDIX"/>
    <property type="match status" value="1"/>
</dbReference>
<comment type="caution">
    <text evidence="8">The sequence shown here is derived from an EMBL/GenBank/DDBJ whole genome shotgun (WGS) entry which is preliminary data.</text>
</comment>
<feature type="binding site" evidence="6">
    <location>
        <position position="85"/>
    </location>
    <ligand>
        <name>Mg(2+)</name>
        <dbReference type="ChEBI" id="CHEBI:18420"/>
    </ligand>
</feature>
<dbReference type="PROSITE" id="PS51462">
    <property type="entry name" value="NUDIX"/>
    <property type="match status" value="1"/>
</dbReference>
<evidence type="ECO:0000259" key="7">
    <source>
        <dbReference type="PROSITE" id="PS51462"/>
    </source>
</evidence>
<keyword evidence="3 6" id="KW-0479">Metal-binding</keyword>
<evidence type="ECO:0000256" key="6">
    <source>
        <dbReference type="PIRSR" id="PIRSR017340-1"/>
    </source>
</evidence>
<evidence type="ECO:0000256" key="4">
    <source>
        <dbReference type="ARBA" id="ARBA00022801"/>
    </source>
</evidence>
<dbReference type="Gene3D" id="3.90.79.10">
    <property type="entry name" value="Nucleoside Triphosphate Pyrophosphohydrolase"/>
    <property type="match status" value="1"/>
</dbReference>
<organism evidence="8 9">
    <name type="scientific">Kitasatospora gansuensis</name>
    <dbReference type="NCBI Taxonomy" id="258050"/>
    <lineage>
        <taxon>Bacteria</taxon>
        <taxon>Bacillati</taxon>
        <taxon>Actinomycetota</taxon>
        <taxon>Actinomycetes</taxon>
        <taxon>Kitasatosporales</taxon>
        <taxon>Streptomycetaceae</taxon>
        <taxon>Kitasatospora</taxon>
    </lineage>
</organism>
<dbReference type="GO" id="GO:0016853">
    <property type="term" value="F:isomerase activity"/>
    <property type="evidence" value="ECO:0007669"/>
    <property type="project" value="UniProtKB-KW"/>
</dbReference>
<dbReference type="PANTHER" id="PTHR10885">
    <property type="entry name" value="ISOPENTENYL-DIPHOSPHATE DELTA-ISOMERASE"/>
    <property type="match status" value="1"/>
</dbReference>
<evidence type="ECO:0000256" key="5">
    <source>
        <dbReference type="ARBA" id="ARBA00022842"/>
    </source>
</evidence>
<dbReference type="PIRSF" id="PIRSF017340">
    <property type="entry name" value="Nudix_hydro"/>
    <property type="match status" value="1"/>
</dbReference>
<evidence type="ECO:0000313" key="8">
    <source>
        <dbReference type="EMBL" id="MBB4950579.1"/>
    </source>
</evidence>
<sequence length="173" mass="19609">MTNPADEVLDVVDAQDRVIGTAPRGEVYRRGLTHRCVFILVRDAEGRIFTHRRSAEKLYAPGTYDCFVGGVVGAGETYAEAAVREAEEEMGVSGIVPVRLFKFLFEENGLSWWCDTYEARWDGPVSPQVEEVDWHGWLTEEELTRRLTEWQFVPDGLQAYRHYLTHRAGGSVG</sequence>